<accession>A0A126V280</accession>
<dbReference type="InterPro" id="IPR050625">
    <property type="entry name" value="ParA/MinD_ATPase"/>
</dbReference>
<dbReference type="PANTHER" id="PTHR43384">
    <property type="entry name" value="SEPTUM SITE-DETERMINING PROTEIN MIND HOMOLOG, CHLOROPLASTIC-RELATED"/>
    <property type="match status" value="1"/>
</dbReference>
<feature type="region of interest" description="Disordered" evidence="1">
    <location>
        <begin position="392"/>
        <end position="416"/>
    </location>
</feature>
<reference evidence="3 4" key="1">
    <citation type="submission" date="2016-02" db="EMBL/GenBank/DDBJ databases">
        <title>Complete genome sequence of Halocynthiibacter arcticus PAMC 20958t from arctic marine sediment.</title>
        <authorList>
            <person name="Lee Y.M."/>
            <person name="Baek K."/>
            <person name="Lee H.K."/>
            <person name="Shin S.C."/>
        </authorList>
    </citation>
    <scope>NUCLEOTIDE SEQUENCE [LARGE SCALE GENOMIC DNA]</scope>
    <source>
        <strain evidence="3">PAMC 20958</strain>
    </source>
</reference>
<dbReference type="Gene3D" id="3.40.50.300">
    <property type="entry name" value="P-loop containing nucleotide triphosphate hydrolases"/>
    <property type="match status" value="1"/>
</dbReference>
<sequence>MTEPVQKITVFAANGPDSDAISAVVCTLDNVKLNRRDMTLSKANGTAHALAASGEMILFRTSGESEQDEVAVRELCRTAGPDVRVVAISDPDLQLAAARKLLQAGVADVLPMPVTKKDLTECLERLRAPIAAVAPLALQRGKIITVAQARGGIGGTTVAVNLADALRGEAGLLRRNVVKKVALVDLDLQFGGIASFLDIEANDSLCRMAKDEIIPDATFLSQAMVTTKGGLSVITAPTEFVPMESLTSEQVEALLEQLTLQFDYVVVDLPRTLVQWVQSVLNMSDRLYLITDSSVPAIRQSKRLIDAYSEESPRLPIDIIVNFEAKPIFKGRHHVQAAKLLERELRHWLPLDPKATREALDRGVPLSVAASRSALTKAIKKLAVEVIDEKTTAKTDPMKREATQGSDAIFKSIQSS</sequence>
<dbReference type="STRING" id="1579316.RC74_14825"/>
<gene>
    <name evidence="3" type="ORF">RC74_14825</name>
</gene>
<evidence type="ECO:0000259" key="2">
    <source>
        <dbReference type="Pfam" id="PF13614"/>
    </source>
</evidence>
<dbReference type="SUPFAM" id="SSF52540">
    <property type="entry name" value="P-loop containing nucleoside triphosphate hydrolases"/>
    <property type="match status" value="1"/>
</dbReference>
<evidence type="ECO:0000256" key="1">
    <source>
        <dbReference type="SAM" id="MobiDB-lite"/>
    </source>
</evidence>
<dbReference type="KEGG" id="hat:RC74_14825"/>
<dbReference type="Pfam" id="PF13614">
    <property type="entry name" value="AAA_31"/>
    <property type="match status" value="1"/>
</dbReference>
<proteinExistence type="predicted"/>
<dbReference type="OrthoDB" id="8281972at2"/>
<dbReference type="InterPro" id="IPR027417">
    <property type="entry name" value="P-loop_NTPase"/>
</dbReference>
<dbReference type="GO" id="GO:0016887">
    <property type="term" value="F:ATP hydrolysis activity"/>
    <property type="evidence" value="ECO:0007669"/>
    <property type="project" value="TreeGrafter"/>
</dbReference>
<keyword evidence="4" id="KW-1185">Reference proteome</keyword>
<dbReference type="EMBL" id="CP014327">
    <property type="protein sequence ID" value="AML52380.1"/>
    <property type="molecule type" value="Genomic_DNA"/>
</dbReference>
<feature type="domain" description="AAA" evidence="2">
    <location>
        <begin position="142"/>
        <end position="295"/>
    </location>
</feature>
<dbReference type="GO" id="GO:0009898">
    <property type="term" value="C:cytoplasmic side of plasma membrane"/>
    <property type="evidence" value="ECO:0007669"/>
    <property type="project" value="TreeGrafter"/>
</dbReference>
<dbReference type="RefSeq" id="WP_039002043.1">
    <property type="nucleotide sequence ID" value="NZ_CP014327.1"/>
</dbReference>
<protein>
    <recommendedName>
        <fullName evidence="2">AAA domain-containing protein</fullName>
    </recommendedName>
</protein>
<dbReference type="GO" id="GO:0051782">
    <property type="term" value="P:negative regulation of cell division"/>
    <property type="evidence" value="ECO:0007669"/>
    <property type="project" value="TreeGrafter"/>
</dbReference>
<organism evidence="3 4">
    <name type="scientific">Falsihalocynthiibacter arcticus</name>
    <dbReference type="NCBI Taxonomy" id="1579316"/>
    <lineage>
        <taxon>Bacteria</taxon>
        <taxon>Pseudomonadati</taxon>
        <taxon>Pseudomonadota</taxon>
        <taxon>Alphaproteobacteria</taxon>
        <taxon>Rhodobacterales</taxon>
        <taxon>Roseobacteraceae</taxon>
        <taxon>Falsihalocynthiibacter</taxon>
    </lineage>
</organism>
<dbReference type="InterPro" id="IPR025669">
    <property type="entry name" value="AAA_dom"/>
</dbReference>
<feature type="compositionally biased region" description="Basic and acidic residues" evidence="1">
    <location>
        <begin position="392"/>
        <end position="402"/>
    </location>
</feature>
<dbReference type="GO" id="GO:0005829">
    <property type="term" value="C:cytosol"/>
    <property type="evidence" value="ECO:0007669"/>
    <property type="project" value="TreeGrafter"/>
</dbReference>
<dbReference type="PANTHER" id="PTHR43384:SF13">
    <property type="entry name" value="SLR0110 PROTEIN"/>
    <property type="match status" value="1"/>
</dbReference>
<dbReference type="AlphaFoldDB" id="A0A126V280"/>
<name>A0A126V280_9RHOB</name>
<dbReference type="Gene3D" id="3.40.50.2300">
    <property type="match status" value="1"/>
</dbReference>
<evidence type="ECO:0000313" key="3">
    <source>
        <dbReference type="EMBL" id="AML52380.1"/>
    </source>
</evidence>
<dbReference type="GO" id="GO:0005524">
    <property type="term" value="F:ATP binding"/>
    <property type="evidence" value="ECO:0007669"/>
    <property type="project" value="TreeGrafter"/>
</dbReference>
<dbReference type="Proteomes" id="UP000070371">
    <property type="component" value="Chromosome"/>
</dbReference>
<evidence type="ECO:0000313" key="4">
    <source>
        <dbReference type="Proteomes" id="UP000070371"/>
    </source>
</evidence>